<dbReference type="EMBL" id="CAJJDN010000058">
    <property type="protein sequence ID" value="CAD8091755.1"/>
    <property type="molecule type" value="Genomic_DNA"/>
</dbReference>
<keyword evidence="3" id="KW-1185">Reference proteome</keyword>
<keyword evidence="1" id="KW-1133">Transmembrane helix</keyword>
<dbReference type="OrthoDB" id="306242at2759"/>
<evidence type="ECO:0000313" key="3">
    <source>
        <dbReference type="Proteomes" id="UP000692954"/>
    </source>
</evidence>
<dbReference type="AlphaFoldDB" id="A0A8S1NRG4"/>
<proteinExistence type="predicted"/>
<sequence>MNKKNKNAKKESNQQVQDQQSQMNSLASLDISKKIIFLKKILWTWLIWQSVIVLSCFVIYIEPPFLSVLLELFDSDLLLMFFVSLTIVLLYFGSSNINQIEEKRAQIYLISIIITQTLLYSQITSKLNQTNSINFILIHCMLLIVIGNLLLHFRIVREINHQIYFKQMIQYCGLLIAAEFFFTKTTSINTLQGIIVIVSILGFGTFTLRSIESLTDGKFNLKEEQVYLGCVVAYTNLLLPNRKFE</sequence>
<protein>
    <recommendedName>
        <fullName evidence="4">Transmembrane protein</fullName>
    </recommendedName>
</protein>
<evidence type="ECO:0000256" key="1">
    <source>
        <dbReference type="SAM" id="Phobius"/>
    </source>
</evidence>
<comment type="caution">
    <text evidence="2">The sequence shown here is derived from an EMBL/GenBank/DDBJ whole genome shotgun (WGS) entry which is preliminary data.</text>
</comment>
<name>A0A8S1NRG4_9CILI</name>
<organism evidence="2 3">
    <name type="scientific">Paramecium sonneborni</name>
    <dbReference type="NCBI Taxonomy" id="65129"/>
    <lineage>
        <taxon>Eukaryota</taxon>
        <taxon>Sar</taxon>
        <taxon>Alveolata</taxon>
        <taxon>Ciliophora</taxon>
        <taxon>Intramacronucleata</taxon>
        <taxon>Oligohymenophorea</taxon>
        <taxon>Peniculida</taxon>
        <taxon>Parameciidae</taxon>
        <taxon>Paramecium</taxon>
    </lineage>
</organism>
<feature type="transmembrane region" description="Helical" evidence="1">
    <location>
        <begin position="163"/>
        <end position="182"/>
    </location>
</feature>
<gene>
    <name evidence="2" type="ORF">PSON_ATCC_30995.1.T0580038</name>
</gene>
<feature type="transmembrane region" description="Helical" evidence="1">
    <location>
        <begin position="41"/>
        <end position="61"/>
    </location>
</feature>
<dbReference type="Proteomes" id="UP000692954">
    <property type="component" value="Unassembled WGS sequence"/>
</dbReference>
<evidence type="ECO:0008006" key="4">
    <source>
        <dbReference type="Google" id="ProtNLM"/>
    </source>
</evidence>
<feature type="transmembrane region" description="Helical" evidence="1">
    <location>
        <begin position="135"/>
        <end position="151"/>
    </location>
</feature>
<feature type="transmembrane region" description="Helical" evidence="1">
    <location>
        <begin position="77"/>
        <end position="93"/>
    </location>
</feature>
<keyword evidence="1" id="KW-0812">Transmembrane</keyword>
<evidence type="ECO:0000313" key="2">
    <source>
        <dbReference type="EMBL" id="CAD8091755.1"/>
    </source>
</evidence>
<reference evidence="2" key="1">
    <citation type="submission" date="2021-01" db="EMBL/GenBank/DDBJ databases">
        <authorList>
            <consortium name="Genoscope - CEA"/>
            <person name="William W."/>
        </authorList>
    </citation>
    <scope>NUCLEOTIDE SEQUENCE</scope>
</reference>
<feature type="transmembrane region" description="Helical" evidence="1">
    <location>
        <begin position="105"/>
        <end position="123"/>
    </location>
</feature>
<feature type="transmembrane region" description="Helical" evidence="1">
    <location>
        <begin position="188"/>
        <end position="208"/>
    </location>
</feature>
<accession>A0A8S1NRG4</accession>
<keyword evidence="1" id="KW-0472">Membrane</keyword>